<dbReference type="EMBL" id="VEPZ02000948">
    <property type="protein sequence ID" value="KAE8708231.1"/>
    <property type="molecule type" value="Genomic_DNA"/>
</dbReference>
<keyword evidence="2 11" id="KW-0346">Stress response</keyword>
<dbReference type="GO" id="GO:0099402">
    <property type="term" value="P:plant organ development"/>
    <property type="evidence" value="ECO:0007669"/>
    <property type="project" value="UniProtKB-ARBA"/>
</dbReference>
<dbReference type="InterPro" id="IPR014978">
    <property type="entry name" value="Gln-Leu-Gln_QLQ"/>
</dbReference>
<evidence type="ECO:0000256" key="7">
    <source>
        <dbReference type="SAM" id="MobiDB-lite"/>
    </source>
</evidence>
<dbReference type="SUPFAM" id="SSF49764">
    <property type="entry name" value="HSP20-like chaperones"/>
    <property type="match status" value="1"/>
</dbReference>
<evidence type="ECO:0000313" key="12">
    <source>
        <dbReference type="Proteomes" id="UP000436088"/>
    </source>
</evidence>
<dbReference type="PANTHER" id="PTHR46733">
    <property type="entry name" value="26.5 KDA HEAT SHOCK PROTEIN, MITOCHONDRIAL"/>
    <property type="match status" value="1"/>
</dbReference>
<name>A0A6A3AU61_HIBSY</name>
<feature type="domain" description="SHSP" evidence="8">
    <location>
        <begin position="441"/>
        <end position="548"/>
    </location>
</feature>
<feature type="compositionally biased region" description="Basic and acidic residues" evidence="7">
    <location>
        <begin position="369"/>
        <end position="394"/>
    </location>
</feature>
<feature type="compositionally biased region" description="Basic residues" evidence="7">
    <location>
        <begin position="95"/>
        <end position="105"/>
    </location>
</feature>
<protein>
    <submittedName>
        <fullName evidence="11">Small heat shock protein</fullName>
    </submittedName>
</protein>
<evidence type="ECO:0000256" key="1">
    <source>
        <dbReference type="ARBA" id="ARBA00004123"/>
    </source>
</evidence>
<dbReference type="GO" id="GO:0005524">
    <property type="term" value="F:ATP binding"/>
    <property type="evidence" value="ECO:0007669"/>
    <property type="project" value="InterPro"/>
</dbReference>
<comment type="caution">
    <text evidence="11">The sequence shown here is derived from an EMBL/GenBank/DDBJ whole genome shotgun (WGS) entry which is preliminary data.</text>
</comment>
<dbReference type="PROSITE" id="PS51666">
    <property type="entry name" value="QLQ"/>
    <property type="match status" value="1"/>
</dbReference>
<dbReference type="Pfam" id="PF08879">
    <property type="entry name" value="WRC"/>
    <property type="match status" value="1"/>
</dbReference>
<dbReference type="InterPro" id="IPR044587">
    <property type="entry name" value="HSP21-like"/>
</dbReference>
<dbReference type="GO" id="GO:0005634">
    <property type="term" value="C:nucleus"/>
    <property type="evidence" value="ECO:0007669"/>
    <property type="project" value="UniProtKB-SubCell"/>
</dbReference>
<dbReference type="Gene3D" id="2.60.40.790">
    <property type="match status" value="1"/>
</dbReference>
<dbReference type="PROSITE" id="PS01031">
    <property type="entry name" value="SHSP"/>
    <property type="match status" value="1"/>
</dbReference>
<organism evidence="11 12">
    <name type="scientific">Hibiscus syriacus</name>
    <name type="common">Rose of Sharon</name>
    <dbReference type="NCBI Taxonomy" id="106335"/>
    <lineage>
        <taxon>Eukaryota</taxon>
        <taxon>Viridiplantae</taxon>
        <taxon>Streptophyta</taxon>
        <taxon>Embryophyta</taxon>
        <taxon>Tracheophyta</taxon>
        <taxon>Spermatophyta</taxon>
        <taxon>Magnoliopsida</taxon>
        <taxon>eudicotyledons</taxon>
        <taxon>Gunneridae</taxon>
        <taxon>Pentapetalae</taxon>
        <taxon>rosids</taxon>
        <taxon>malvids</taxon>
        <taxon>Malvales</taxon>
        <taxon>Malvaceae</taxon>
        <taxon>Malvoideae</taxon>
        <taxon>Hibiscus</taxon>
    </lineage>
</organism>
<dbReference type="InterPro" id="IPR014977">
    <property type="entry name" value="WRC_dom"/>
</dbReference>
<accession>A0A6A3AU61</accession>
<evidence type="ECO:0000256" key="2">
    <source>
        <dbReference type="ARBA" id="ARBA00023016"/>
    </source>
</evidence>
<feature type="region of interest" description="Disordered" evidence="7">
    <location>
        <begin position="368"/>
        <end position="394"/>
    </location>
</feature>
<feature type="domain" description="QLQ" evidence="9">
    <location>
        <begin position="8"/>
        <end position="43"/>
    </location>
</feature>
<dbReference type="GO" id="GO:0009408">
    <property type="term" value="P:response to heat"/>
    <property type="evidence" value="ECO:0007669"/>
    <property type="project" value="InterPro"/>
</dbReference>
<dbReference type="SMART" id="SM00951">
    <property type="entry name" value="QLQ"/>
    <property type="match status" value="1"/>
</dbReference>
<gene>
    <name evidence="11" type="ORF">F3Y22_tig00110348pilonHSYRG00162</name>
</gene>
<sequence>MAASLEFPFTLSQRMELEIQVRIYEYMMASVPVPPDLLIPIAGIPSASVTFGDGAVNPRLAGRRDVEPGRCKRTDGKKWRCSRDVAPDQKFCERHLHRGRPPRSRKPAELPNKRTRQATYGQSLPSSSCTILTRCFSASALPAEQDHWFLEKPSEKAATFWPLTSVSSYKEPRTSNWTTNEFIPMADQQWHHLMQTGADTEGYLSNAYDKEPLDLISYPNFNVAEDQQCNTCPWFLNSEIVPLHKSGEGSRTGLIDAWSTGVSGDNTASVSCNGKPSLSSLSQLMGVNTITDNEMGPIRMGLGVNEYDEIDEYASKSILSSLLAPAPWPASTPGGALAEILLHCLIAVAAVAAQHFILPTAGSVVRPHATGDHNRDTSVDVHVNKDNKGHGTAVEKRPKRLAMHVSPFGLLDPLSPMRSMRQMLDTMYWILEDSVTFPSTGRRGEVRAPWDIKDDEHEIKMRFDIPGLEKEDVKVSVEDDVLVIMGEHKKEENSDEWTNRNYSSYDTRLQLPDNCDKEKIKAEVKNGVPFISIPKNKVERKVIDVEIQ</sequence>
<evidence type="ECO:0000256" key="3">
    <source>
        <dbReference type="ARBA" id="ARBA00023242"/>
    </source>
</evidence>
<dbReference type="FunFam" id="2.60.40.790:FF:000059">
    <property type="entry name" value="26.5 kDa heat shock protein, mitochondrial"/>
    <property type="match status" value="1"/>
</dbReference>
<evidence type="ECO:0000256" key="4">
    <source>
        <dbReference type="PROSITE-ProRule" id="PRU00285"/>
    </source>
</evidence>
<keyword evidence="3" id="KW-0539">Nucleus</keyword>
<dbReference type="AlphaFoldDB" id="A0A6A3AU61"/>
<feature type="region of interest" description="Disordered" evidence="7">
    <location>
        <begin position="94"/>
        <end position="121"/>
    </location>
</feature>
<dbReference type="PROSITE" id="PS51667">
    <property type="entry name" value="WRC"/>
    <property type="match status" value="1"/>
</dbReference>
<feature type="domain" description="WRC" evidence="10">
    <location>
        <begin position="65"/>
        <end position="110"/>
    </location>
</feature>
<evidence type="ECO:0000256" key="6">
    <source>
        <dbReference type="RuleBase" id="RU003616"/>
    </source>
</evidence>
<dbReference type="InterPro" id="IPR008978">
    <property type="entry name" value="HSP20-like_chaperone"/>
</dbReference>
<reference evidence="11" key="1">
    <citation type="submission" date="2019-09" db="EMBL/GenBank/DDBJ databases">
        <title>Draft genome information of white flower Hibiscus syriacus.</title>
        <authorList>
            <person name="Kim Y.-M."/>
        </authorList>
    </citation>
    <scope>NUCLEOTIDE SEQUENCE [LARGE SCALE GENOMIC DNA]</scope>
    <source>
        <strain evidence="11">YM2019G1</strain>
    </source>
</reference>
<dbReference type="Pfam" id="PF08880">
    <property type="entry name" value="QLQ"/>
    <property type="match status" value="1"/>
</dbReference>
<dbReference type="Pfam" id="PF00011">
    <property type="entry name" value="HSP20"/>
    <property type="match status" value="1"/>
</dbReference>
<dbReference type="InterPro" id="IPR002068">
    <property type="entry name" value="A-crystallin/Hsp20_dom"/>
</dbReference>
<dbReference type="GO" id="GO:0006355">
    <property type="term" value="P:regulation of DNA-templated transcription"/>
    <property type="evidence" value="ECO:0007669"/>
    <property type="project" value="InterPro"/>
</dbReference>
<keyword evidence="12" id="KW-1185">Reference proteome</keyword>
<evidence type="ECO:0000256" key="5">
    <source>
        <dbReference type="PROSITE-ProRule" id="PRU01002"/>
    </source>
</evidence>
<evidence type="ECO:0000259" key="8">
    <source>
        <dbReference type="PROSITE" id="PS01031"/>
    </source>
</evidence>
<dbReference type="PANTHER" id="PTHR46733:SF4">
    <property type="entry name" value="HEAT SHOCK PROTEIN 21, CHLOROPLASTIC"/>
    <property type="match status" value="1"/>
</dbReference>
<evidence type="ECO:0000259" key="10">
    <source>
        <dbReference type="PROSITE" id="PS51667"/>
    </source>
</evidence>
<comment type="caution">
    <text evidence="5">Lacks conserved residue(s) required for the propagation of feature annotation.</text>
</comment>
<dbReference type="CDD" id="cd06464">
    <property type="entry name" value="ACD_sHsps-like"/>
    <property type="match status" value="1"/>
</dbReference>
<evidence type="ECO:0000259" key="9">
    <source>
        <dbReference type="PROSITE" id="PS51666"/>
    </source>
</evidence>
<dbReference type="Proteomes" id="UP000436088">
    <property type="component" value="Unassembled WGS sequence"/>
</dbReference>
<comment type="subcellular location">
    <subcellularLocation>
        <location evidence="1">Nucleus</location>
    </subcellularLocation>
</comment>
<comment type="similarity">
    <text evidence="4 6">Belongs to the small heat shock protein (HSP20) family.</text>
</comment>
<proteinExistence type="inferred from homology"/>
<evidence type="ECO:0000313" key="11">
    <source>
        <dbReference type="EMBL" id="KAE8708231.1"/>
    </source>
</evidence>